<feature type="transmembrane region" description="Helical" evidence="7">
    <location>
        <begin position="80"/>
        <end position="105"/>
    </location>
</feature>
<organism evidence="9 10">
    <name type="scientific">Microbacterium pseudoresistens</name>
    <dbReference type="NCBI Taxonomy" id="640634"/>
    <lineage>
        <taxon>Bacteria</taxon>
        <taxon>Bacillati</taxon>
        <taxon>Actinomycetota</taxon>
        <taxon>Actinomycetes</taxon>
        <taxon>Micrococcales</taxon>
        <taxon>Microbacteriaceae</taxon>
        <taxon>Microbacterium</taxon>
    </lineage>
</organism>
<dbReference type="GO" id="GO:0055085">
    <property type="term" value="P:transmembrane transport"/>
    <property type="evidence" value="ECO:0007669"/>
    <property type="project" value="InterPro"/>
</dbReference>
<keyword evidence="5 7" id="KW-1133">Transmembrane helix</keyword>
<evidence type="ECO:0000313" key="10">
    <source>
        <dbReference type="Proteomes" id="UP000552045"/>
    </source>
</evidence>
<name>A0A7Y9EVX9_9MICO</name>
<protein>
    <submittedName>
        <fullName evidence="9">ABC-type nitrate/sulfonate/bicarbonate transport system permease component</fullName>
    </submittedName>
</protein>
<keyword evidence="2 7" id="KW-0813">Transport</keyword>
<dbReference type="GO" id="GO:0005886">
    <property type="term" value="C:plasma membrane"/>
    <property type="evidence" value="ECO:0007669"/>
    <property type="project" value="UniProtKB-SubCell"/>
</dbReference>
<dbReference type="Proteomes" id="UP000552045">
    <property type="component" value="Unassembled WGS sequence"/>
</dbReference>
<dbReference type="InterPro" id="IPR035906">
    <property type="entry name" value="MetI-like_sf"/>
</dbReference>
<comment type="caution">
    <text evidence="9">The sequence shown here is derived from an EMBL/GenBank/DDBJ whole genome shotgun (WGS) entry which is preliminary data.</text>
</comment>
<evidence type="ECO:0000256" key="3">
    <source>
        <dbReference type="ARBA" id="ARBA00022475"/>
    </source>
</evidence>
<keyword evidence="3" id="KW-1003">Cell membrane</keyword>
<gene>
    <name evidence="9" type="ORF">BKA02_001958</name>
</gene>
<dbReference type="PANTHER" id="PTHR30151:SF38">
    <property type="entry name" value="ALIPHATIC SULFONATES TRANSPORT PERMEASE PROTEIN SSUC-RELATED"/>
    <property type="match status" value="1"/>
</dbReference>
<evidence type="ECO:0000256" key="2">
    <source>
        <dbReference type="ARBA" id="ARBA00022448"/>
    </source>
</evidence>
<dbReference type="PROSITE" id="PS50928">
    <property type="entry name" value="ABC_TM1"/>
    <property type="match status" value="1"/>
</dbReference>
<feature type="transmembrane region" description="Helical" evidence="7">
    <location>
        <begin position="25"/>
        <end position="44"/>
    </location>
</feature>
<comment type="similarity">
    <text evidence="7">Belongs to the binding-protein-dependent transport system permease family.</text>
</comment>
<sequence length="277" mass="29984">MAEIIDGARLPRTRVFSGGAHRPPAALLGAISIIAFLLVLEVLPRIGAVDPNLVPPFSEMIAALGRLLMTSLFWESFGATVFGWLLGLAIAVVAGGVLGAAVGSIRRVRDATATTVEFLRPIPSVAFIPLVVILFGTGWFPTFVLVVYASFWQVFVQVVYGAQDVDSVARETAQTYQLNWWMRVRYLTWPTILPYLFIGFRLAATVALIIEITGELIIGSPGLGKQIAIAQQSAATDSMFGLVIVTGLLGVAANILPKVLERSVLRWHPSVRREQSS</sequence>
<evidence type="ECO:0000256" key="7">
    <source>
        <dbReference type="RuleBase" id="RU363032"/>
    </source>
</evidence>
<dbReference type="Gene3D" id="1.10.3720.10">
    <property type="entry name" value="MetI-like"/>
    <property type="match status" value="1"/>
</dbReference>
<dbReference type="SUPFAM" id="SSF161098">
    <property type="entry name" value="MetI-like"/>
    <property type="match status" value="1"/>
</dbReference>
<accession>A0A7Y9EVX9</accession>
<dbReference type="CDD" id="cd06261">
    <property type="entry name" value="TM_PBP2"/>
    <property type="match status" value="1"/>
</dbReference>
<feature type="transmembrane region" description="Helical" evidence="7">
    <location>
        <begin position="239"/>
        <end position="257"/>
    </location>
</feature>
<evidence type="ECO:0000313" key="9">
    <source>
        <dbReference type="EMBL" id="NYD54903.1"/>
    </source>
</evidence>
<evidence type="ECO:0000256" key="6">
    <source>
        <dbReference type="ARBA" id="ARBA00023136"/>
    </source>
</evidence>
<dbReference type="EMBL" id="JACCBH010000001">
    <property type="protein sequence ID" value="NYD54903.1"/>
    <property type="molecule type" value="Genomic_DNA"/>
</dbReference>
<proteinExistence type="inferred from homology"/>
<dbReference type="RefSeq" id="WP_343045388.1">
    <property type="nucleotide sequence ID" value="NZ_BAABLC010000002.1"/>
</dbReference>
<feature type="domain" description="ABC transmembrane type-1" evidence="8">
    <location>
        <begin position="73"/>
        <end position="261"/>
    </location>
</feature>
<dbReference type="InterPro" id="IPR000515">
    <property type="entry name" value="MetI-like"/>
</dbReference>
<evidence type="ECO:0000256" key="4">
    <source>
        <dbReference type="ARBA" id="ARBA00022692"/>
    </source>
</evidence>
<evidence type="ECO:0000256" key="1">
    <source>
        <dbReference type="ARBA" id="ARBA00004651"/>
    </source>
</evidence>
<keyword evidence="10" id="KW-1185">Reference proteome</keyword>
<dbReference type="Pfam" id="PF00528">
    <property type="entry name" value="BPD_transp_1"/>
    <property type="match status" value="1"/>
</dbReference>
<feature type="transmembrane region" description="Helical" evidence="7">
    <location>
        <begin position="126"/>
        <end position="151"/>
    </location>
</feature>
<dbReference type="PANTHER" id="PTHR30151">
    <property type="entry name" value="ALKANE SULFONATE ABC TRANSPORTER-RELATED, MEMBRANE SUBUNIT"/>
    <property type="match status" value="1"/>
</dbReference>
<keyword evidence="4 7" id="KW-0812">Transmembrane</keyword>
<keyword evidence="6 7" id="KW-0472">Membrane</keyword>
<evidence type="ECO:0000259" key="8">
    <source>
        <dbReference type="PROSITE" id="PS50928"/>
    </source>
</evidence>
<comment type="subcellular location">
    <subcellularLocation>
        <location evidence="1 7">Cell membrane</location>
        <topology evidence="1 7">Multi-pass membrane protein</topology>
    </subcellularLocation>
</comment>
<reference evidence="9 10" key="1">
    <citation type="submission" date="2020-07" db="EMBL/GenBank/DDBJ databases">
        <title>Sequencing the genomes of 1000 actinobacteria strains.</title>
        <authorList>
            <person name="Klenk H.-P."/>
        </authorList>
    </citation>
    <scope>NUCLEOTIDE SEQUENCE [LARGE SCALE GENOMIC DNA]</scope>
    <source>
        <strain evidence="9 10">DSM 22185</strain>
    </source>
</reference>
<feature type="transmembrane region" description="Helical" evidence="7">
    <location>
        <begin position="192"/>
        <end position="218"/>
    </location>
</feature>
<dbReference type="AlphaFoldDB" id="A0A7Y9EVX9"/>
<evidence type="ECO:0000256" key="5">
    <source>
        <dbReference type="ARBA" id="ARBA00022989"/>
    </source>
</evidence>